<accession>X0YPF7</accession>
<name>X0YPF7_9ZZZZ</name>
<dbReference type="AlphaFoldDB" id="X0YPF7"/>
<sequence>YSYIGEQGDCLNRPGRIEVSIIEKNNKIDSLSITGSAVTVISGHMYI</sequence>
<evidence type="ECO:0008006" key="2">
    <source>
        <dbReference type="Google" id="ProtNLM"/>
    </source>
</evidence>
<gene>
    <name evidence="1" type="ORF">S01H1_67433</name>
</gene>
<feature type="non-terminal residue" evidence="1">
    <location>
        <position position="1"/>
    </location>
</feature>
<protein>
    <recommendedName>
        <fullName evidence="2">PhzF family phenazine biosynthesis protein</fullName>
    </recommendedName>
</protein>
<evidence type="ECO:0000313" key="1">
    <source>
        <dbReference type="EMBL" id="GAG38591.1"/>
    </source>
</evidence>
<dbReference type="SUPFAM" id="SSF54506">
    <property type="entry name" value="Diaminopimelate epimerase-like"/>
    <property type="match status" value="1"/>
</dbReference>
<reference evidence="1" key="1">
    <citation type="journal article" date="2014" name="Front. Microbiol.">
        <title>High frequency of phylogenetically diverse reductive dehalogenase-homologous genes in deep subseafloor sedimentary metagenomes.</title>
        <authorList>
            <person name="Kawai M."/>
            <person name="Futagami T."/>
            <person name="Toyoda A."/>
            <person name="Takaki Y."/>
            <person name="Nishi S."/>
            <person name="Hori S."/>
            <person name="Arai W."/>
            <person name="Tsubouchi T."/>
            <person name="Morono Y."/>
            <person name="Uchiyama I."/>
            <person name="Ito T."/>
            <person name="Fujiyama A."/>
            <person name="Inagaki F."/>
            <person name="Takami H."/>
        </authorList>
    </citation>
    <scope>NUCLEOTIDE SEQUENCE</scope>
    <source>
        <strain evidence="1">Expedition CK06-06</strain>
    </source>
</reference>
<comment type="caution">
    <text evidence="1">The sequence shown here is derived from an EMBL/GenBank/DDBJ whole genome shotgun (WGS) entry which is preliminary data.</text>
</comment>
<proteinExistence type="predicted"/>
<dbReference type="EMBL" id="BARS01044661">
    <property type="protein sequence ID" value="GAG38591.1"/>
    <property type="molecule type" value="Genomic_DNA"/>
</dbReference>
<organism evidence="1">
    <name type="scientific">marine sediment metagenome</name>
    <dbReference type="NCBI Taxonomy" id="412755"/>
    <lineage>
        <taxon>unclassified sequences</taxon>
        <taxon>metagenomes</taxon>
        <taxon>ecological metagenomes</taxon>
    </lineage>
</organism>
<dbReference type="Gene3D" id="3.10.310.10">
    <property type="entry name" value="Diaminopimelate Epimerase, Chain A, domain 1"/>
    <property type="match status" value="1"/>
</dbReference>